<dbReference type="InParanoid" id="A0A068TZR5"/>
<evidence type="ECO:0000313" key="2">
    <source>
        <dbReference type="EMBL" id="CDP01434.1"/>
    </source>
</evidence>
<feature type="region of interest" description="Disordered" evidence="1">
    <location>
        <begin position="149"/>
        <end position="177"/>
    </location>
</feature>
<proteinExistence type="predicted"/>
<organism evidence="2 3">
    <name type="scientific">Coffea canephora</name>
    <name type="common">Robusta coffee</name>
    <dbReference type="NCBI Taxonomy" id="49390"/>
    <lineage>
        <taxon>Eukaryota</taxon>
        <taxon>Viridiplantae</taxon>
        <taxon>Streptophyta</taxon>
        <taxon>Embryophyta</taxon>
        <taxon>Tracheophyta</taxon>
        <taxon>Spermatophyta</taxon>
        <taxon>Magnoliopsida</taxon>
        <taxon>eudicotyledons</taxon>
        <taxon>Gunneridae</taxon>
        <taxon>Pentapetalae</taxon>
        <taxon>asterids</taxon>
        <taxon>lamiids</taxon>
        <taxon>Gentianales</taxon>
        <taxon>Rubiaceae</taxon>
        <taxon>Ixoroideae</taxon>
        <taxon>Gardenieae complex</taxon>
        <taxon>Bertiereae - Coffeeae clade</taxon>
        <taxon>Coffeeae</taxon>
        <taxon>Coffea</taxon>
    </lineage>
</organism>
<dbReference type="FunCoup" id="A0A068TZR5">
    <property type="interactions" value="1583"/>
</dbReference>
<sequence>MAENDSFSDGRGKDRVVLGDVTNQLGKRRFHSISGGGICENVDKKENKRLVTKFVNASDKDRGKRACISPRPCSQISSLKGNVIMGVSRISPEVKDPKLLDNEVGGSVIHATAQAGDNLRGSCEDGFLRPNCASESDCVEVICDSEEGRVGSGGSQDDSDHNTQVSGNDGDDHDVDNLVMSQTGSVDCARLPESQESRTFELERCSGLKTDGCSNLTADIDLIKACSCSFCTKAGYIWLDLHYQDMKGRITALKKSQKDASILVERSCRNKGAGKHDQGSSSSASNLEHDLMTQWRSLFSHMEGIFEREAKEHEISLASIKDLRDKCKTELEVINGKAPDSQ</sequence>
<evidence type="ECO:0000313" key="3">
    <source>
        <dbReference type="Proteomes" id="UP000295252"/>
    </source>
</evidence>
<evidence type="ECO:0000256" key="1">
    <source>
        <dbReference type="SAM" id="MobiDB-lite"/>
    </source>
</evidence>
<dbReference type="Gramene" id="CDP01434">
    <property type="protein sequence ID" value="CDP01434"/>
    <property type="gene ID" value="GSCOC_T00036480001"/>
</dbReference>
<dbReference type="AlphaFoldDB" id="A0A068TZR5"/>
<dbReference type="EMBL" id="HG739091">
    <property type="protein sequence ID" value="CDP01434.1"/>
    <property type="molecule type" value="Genomic_DNA"/>
</dbReference>
<name>A0A068TZR5_COFCA</name>
<gene>
    <name evidence="2" type="ORF">GSCOC_T00036480001</name>
</gene>
<dbReference type="OrthoDB" id="1907176at2759"/>
<dbReference type="OMA" id="KACSCTF"/>
<reference evidence="3" key="1">
    <citation type="journal article" date="2014" name="Science">
        <title>The coffee genome provides insight into the convergent evolution of caffeine biosynthesis.</title>
        <authorList>
            <person name="Denoeud F."/>
            <person name="Carretero-Paulet L."/>
            <person name="Dereeper A."/>
            <person name="Droc G."/>
            <person name="Guyot R."/>
            <person name="Pietrella M."/>
            <person name="Zheng C."/>
            <person name="Alberti A."/>
            <person name="Anthony F."/>
            <person name="Aprea G."/>
            <person name="Aury J.M."/>
            <person name="Bento P."/>
            <person name="Bernard M."/>
            <person name="Bocs S."/>
            <person name="Campa C."/>
            <person name="Cenci A."/>
            <person name="Combes M.C."/>
            <person name="Crouzillat D."/>
            <person name="Da Silva C."/>
            <person name="Daddiego L."/>
            <person name="De Bellis F."/>
            <person name="Dussert S."/>
            <person name="Garsmeur O."/>
            <person name="Gayraud T."/>
            <person name="Guignon V."/>
            <person name="Jahn K."/>
            <person name="Jamilloux V."/>
            <person name="Joet T."/>
            <person name="Labadie K."/>
            <person name="Lan T."/>
            <person name="Leclercq J."/>
            <person name="Lepelley M."/>
            <person name="Leroy T."/>
            <person name="Li L.T."/>
            <person name="Librado P."/>
            <person name="Lopez L."/>
            <person name="Munoz A."/>
            <person name="Noel B."/>
            <person name="Pallavicini A."/>
            <person name="Perrotta G."/>
            <person name="Poncet V."/>
            <person name="Pot D."/>
            <person name="Priyono X."/>
            <person name="Rigoreau M."/>
            <person name="Rouard M."/>
            <person name="Rozas J."/>
            <person name="Tranchant-Dubreuil C."/>
            <person name="VanBuren R."/>
            <person name="Zhang Q."/>
            <person name="Andrade A.C."/>
            <person name="Argout X."/>
            <person name="Bertrand B."/>
            <person name="de Kochko A."/>
            <person name="Graziosi G."/>
            <person name="Henry R.J."/>
            <person name="Jayarama X."/>
            <person name="Ming R."/>
            <person name="Nagai C."/>
            <person name="Rounsley S."/>
            <person name="Sankoff D."/>
            <person name="Giuliano G."/>
            <person name="Albert V.A."/>
            <person name="Wincker P."/>
            <person name="Lashermes P."/>
        </authorList>
    </citation>
    <scope>NUCLEOTIDE SEQUENCE [LARGE SCALE GENOMIC DNA]</scope>
    <source>
        <strain evidence="3">cv. DH200-94</strain>
    </source>
</reference>
<dbReference type="STRING" id="49390.A0A068TZR5"/>
<dbReference type="Proteomes" id="UP000295252">
    <property type="component" value="Chromosome IX"/>
</dbReference>
<dbReference type="PANTHER" id="PTHR33924:SF1">
    <property type="entry name" value="DNA-DIRECTED RNA POLYMERASE SUBUNIT BETA"/>
    <property type="match status" value="1"/>
</dbReference>
<dbReference type="PhylomeDB" id="A0A068TZR5"/>
<keyword evidence="3" id="KW-1185">Reference proteome</keyword>
<dbReference type="PANTHER" id="PTHR33924">
    <property type="entry name" value="CATION-TRANSPORTING ATPASE"/>
    <property type="match status" value="1"/>
</dbReference>
<protein>
    <submittedName>
        <fullName evidence="2">Uncharacterized protein</fullName>
    </submittedName>
</protein>
<accession>A0A068TZR5</accession>